<organism evidence="3 4">
    <name type="scientific">Streptomyces pathocidini</name>
    <dbReference type="NCBI Taxonomy" id="1650571"/>
    <lineage>
        <taxon>Bacteria</taxon>
        <taxon>Bacillati</taxon>
        <taxon>Actinomycetota</taxon>
        <taxon>Actinomycetes</taxon>
        <taxon>Kitasatosporales</taxon>
        <taxon>Streptomycetaceae</taxon>
        <taxon>Streptomyces</taxon>
    </lineage>
</organism>
<name>A0ABW7UUI9_9ACTN</name>
<gene>
    <name evidence="3" type="ORF">ACH429_18865</name>
</gene>
<dbReference type="PANTHER" id="PTHR35176">
    <property type="entry name" value="HEME OXYGENASE HI_0854-RELATED"/>
    <property type="match status" value="1"/>
</dbReference>
<dbReference type="NCBIfam" id="TIGR03668">
    <property type="entry name" value="Rv0121_F420"/>
    <property type="match status" value="1"/>
</dbReference>
<dbReference type="Gene3D" id="2.30.110.10">
    <property type="entry name" value="Electron Transport, Fmn-binding Protein, Chain A"/>
    <property type="match status" value="1"/>
</dbReference>
<dbReference type="PANTHER" id="PTHR35176:SF2">
    <property type="entry name" value="F420H(2)-DEPENDENT REDUCTASE RV1155"/>
    <property type="match status" value="1"/>
</dbReference>
<keyword evidence="4" id="KW-1185">Reference proteome</keyword>
<accession>A0ABW7UUI9</accession>
<protein>
    <submittedName>
        <fullName evidence="3">TIGR03668 family PPOX class F420-dependent oxidoreductase</fullName>
    </submittedName>
</protein>
<dbReference type="EMBL" id="JBIRWE010000007">
    <property type="protein sequence ID" value="MFI1966138.1"/>
    <property type="molecule type" value="Genomic_DNA"/>
</dbReference>
<dbReference type="InterPro" id="IPR019967">
    <property type="entry name" value="F420-dep_enz_PPOX_Rv0121"/>
</dbReference>
<reference evidence="3 4" key="1">
    <citation type="submission" date="2024-10" db="EMBL/GenBank/DDBJ databases">
        <title>The Natural Products Discovery Center: Release of the First 8490 Sequenced Strains for Exploring Actinobacteria Biosynthetic Diversity.</title>
        <authorList>
            <person name="Kalkreuter E."/>
            <person name="Kautsar S.A."/>
            <person name="Yang D."/>
            <person name="Bader C.D."/>
            <person name="Teijaro C.N."/>
            <person name="Fluegel L."/>
            <person name="Davis C.M."/>
            <person name="Simpson J.R."/>
            <person name="Lauterbach L."/>
            <person name="Steele A.D."/>
            <person name="Gui C."/>
            <person name="Meng S."/>
            <person name="Li G."/>
            <person name="Viehrig K."/>
            <person name="Ye F."/>
            <person name="Su P."/>
            <person name="Kiefer A.F."/>
            <person name="Nichols A."/>
            <person name="Cepeda A.J."/>
            <person name="Yan W."/>
            <person name="Fan B."/>
            <person name="Jiang Y."/>
            <person name="Adhikari A."/>
            <person name="Zheng C.-J."/>
            <person name="Schuster L."/>
            <person name="Cowan T.M."/>
            <person name="Smanski M.J."/>
            <person name="Chevrette M.G."/>
            <person name="De Carvalho L.P.S."/>
            <person name="Shen B."/>
        </authorList>
    </citation>
    <scope>NUCLEOTIDE SEQUENCE [LARGE SCALE GENOMIC DNA]</scope>
    <source>
        <strain evidence="3 4">NPDC020327</strain>
    </source>
</reference>
<keyword evidence="1" id="KW-0560">Oxidoreductase</keyword>
<evidence type="ECO:0000313" key="3">
    <source>
        <dbReference type="EMBL" id="MFI1966138.1"/>
    </source>
</evidence>
<dbReference type="InterPro" id="IPR011576">
    <property type="entry name" value="Pyridox_Oxase_N"/>
</dbReference>
<dbReference type="InterPro" id="IPR052019">
    <property type="entry name" value="F420H2_bilvrd_red/Heme_oxyg"/>
</dbReference>
<sequence>MTRLDPAEARRRFARAPVARLATADGDGVPHAVPVCCALEGDRVWFAIDHKPKTTWDLRRLRNIRENARVCLLADHYAEDWSTLWWARADGMAEIVEVPEGRAHPLALLRAEYAQYRARTPEGPLVAVTVTRWSGWAAS</sequence>
<dbReference type="SUPFAM" id="SSF50475">
    <property type="entry name" value="FMN-binding split barrel"/>
    <property type="match status" value="1"/>
</dbReference>
<dbReference type="InterPro" id="IPR012349">
    <property type="entry name" value="Split_barrel_FMN-bd"/>
</dbReference>
<dbReference type="Pfam" id="PF01243">
    <property type="entry name" value="PNPOx_N"/>
    <property type="match status" value="1"/>
</dbReference>
<evidence type="ECO:0000313" key="4">
    <source>
        <dbReference type="Proteomes" id="UP001611548"/>
    </source>
</evidence>
<dbReference type="RefSeq" id="WP_205627743.1">
    <property type="nucleotide sequence ID" value="NZ_JBIRWE010000007.1"/>
</dbReference>
<evidence type="ECO:0000259" key="2">
    <source>
        <dbReference type="Pfam" id="PF01243"/>
    </source>
</evidence>
<evidence type="ECO:0000256" key="1">
    <source>
        <dbReference type="ARBA" id="ARBA00023002"/>
    </source>
</evidence>
<comment type="caution">
    <text evidence="3">The sequence shown here is derived from an EMBL/GenBank/DDBJ whole genome shotgun (WGS) entry which is preliminary data.</text>
</comment>
<feature type="domain" description="Pyridoxamine 5'-phosphate oxidase N-terminal" evidence="2">
    <location>
        <begin position="7"/>
        <end position="136"/>
    </location>
</feature>
<proteinExistence type="predicted"/>
<dbReference type="Proteomes" id="UP001611548">
    <property type="component" value="Unassembled WGS sequence"/>
</dbReference>